<dbReference type="Proteomes" id="UP000297703">
    <property type="component" value="Unassembled WGS sequence"/>
</dbReference>
<dbReference type="EMBL" id="QXTE01000201">
    <property type="protein sequence ID" value="TFK02078.1"/>
    <property type="molecule type" value="Genomic_DNA"/>
</dbReference>
<reference evidence="1 2" key="2">
    <citation type="submission" date="2019-04" db="EMBL/GenBank/DDBJ databases">
        <title>The genome sequence of big-headed turtle.</title>
        <authorList>
            <person name="Gong S."/>
        </authorList>
    </citation>
    <scope>NUCLEOTIDE SEQUENCE [LARGE SCALE GENOMIC DNA]</scope>
    <source>
        <strain evidence="1">DO16091913</strain>
        <tissue evidence="1">Muscle</tissue>
    </source>
</reference>
<proteinExistence type="predicted"/>
<reference evidence="1 2" key="1">
    <citation type="submission" date="2019-04" db="EMBL/GenBank/DDBJ databases">
        <title>Draft genome of the big-headed turtle Platysternon megacephalum.</title>
        <authorList>
            <person name="Gong S."/>
        </authorList>
    </citation>
    <scope>NUCLEOTIDE SEQUENCE [LARGE SCALE GENOMIC DNA]</scope>
    <source>
        <strain evidence="1">DO16091913</strain>
        <tissue evidence="1">Muscle</tissue>
    </source>
</reference>
<protein>
    <submittedName>
        <fullName evidence="1">Protein bicaudal D like protein 1</fullName>
    </submittedName>
</protein>
<evidence type="ECO:0000313" key="2">
    <source>
        <dbReference type="Proteomes" id="UP000297703"/>
    </source>
</evidence>
<name>A0A4D9E1L7_9SAUR</name>
<accession>A0A4D9E1L7</accession>
<keyword evidence="2" id="KW-1185">Reference proteome</keyword>
<comment type="caution">
    <text evidence="1">The sequence shown here is derived from an EMBL/GenBank/DDBJ whole genome shotgun (WGS) entry which is preliminary data.</text>
</comment>
<gene>
    <name evidence="1" type="ORF">DR999_PMT15670</name>
</gene>
<dbReference type="AlphaFoldDB" id="A0A4D9E1L7"/>
<evidence type="ECO:0000313" key="1">
    <source>
        <dbReference type="EMBL" id="TFK02078.1"/>
    </source>
</evidence>
<organism evidence="1 2">
    <name type="scientific">Platysternon megacephalum</name>
    <name type="common">big-headed turtle</name>
    <dbReference type="NCBI Taxonomy" id="55544"/>
    <lineage>
        <taxon>Eukaryota</taxon>
        <taxon>Metazoa</taxon>
        <taxon>Chordata</taxon>
        <taxon>Craniata</taxon>
        <taxon>Vertebrata</taxon>
        <taxon>Euteleostomi</taxon>
        <taxon>Archelosauria</taxon>
        <taxon>Testudinata</taxon>
        <taxon>Testudines</taxon>
        <taxon>Cryptodira</taxon>
        <taxon>Durocryptodira</taxon>
        <taxon>Testudinoidea</taxon>
        <taxon>Platysternidae</taxon>
        <taxon>Platysternon</taxon>
    </lineage>
</organism>
<sequence>MQNSASAFQDKYKIKYKKYNALGRTVRTSVMLMISYVRIEEHKESCMLLNCQSPRSNRNWVTCYHSIDDSGVTQTLPIKGCCLGSLSGMQGLDRTEQAQISPTFAFITETAGPN</sequence>